<evidence type="ECO:0000256" key="3">
    <source>
        <dbReference type="ARBA" id="ARBA00022475"/>
    </source>
</evidence>
<evidence type="ECO:0000256" key="4">
    <source>
        <dbReference type="ARBA" id="ARBA00022692"/>
    </source>
</evidence>
<dbReference type="Gene3D" id="3.30.70.1440">
    <property type="entry name" value="Multidrug efflux transporter AcrB pore domain"/>
    <property type="match status" value="1"/>
</dbReference>
<dbReference type="SUPFAM" id="SSF82693">
    <property type="entry name" value="Multidrug efflux transporter AcrB pore domain, PN1, PN2, PC1 and PC2 subdomains"/>
    <property type="match status" value="2"/>
</dbReference>
<dbReference type="GO" id="GO:0005886">
    <property type="term" value="C:plasma membrane"/>
    <property type="evidence" value="ECO:0007669"/>
    <property type="project" value="UniProtKB-SubCell"/>
</dbReference>
<dbReference type="GO" id="GO:0008324">
    <property type="term" value="F:monoatomic cation transmembrane transporter activity"/>
    <property type="evidence" value="ECO:0007669"/>
    <property type="project" value="InterPro"/>
</dbReference>
<keyword evidence="5 7" id="KW-1133">Transmembrane helix</keyword>
<evidence type="ECO:0000256" key="2">
    <source>
        <dbReference type="ARBA" id="ARBA00022448"/>
    </source>
</evidence>
<dbReference type="Gene3D" id="3.30.2090.10">
    <property type="entry name" value="Multidrug efflux transporter AcrB TolC docking domain, DN and DC subdomains"/>
    <property type="match status" value="2"/>
</dbReference>
<feature type="transmembrane region" description="Helical" evidence="7">
    <location>
        <begin position="864"/>
        <end position="881"/>
    </location>
</feature>
<dbReference type="EMBL" id="JAGQHS010000057">
    <property type="protein sequence ID" value="MCA9756554.1"/>
    <property type="molecule type" value="Genomic_DNA"/>
</dbReference>
<dbReference type="InterPro" id="IPR001036">
    <property type="entry name" value="Acrflvin-R"/>
</dbReference>
<dbReference type="SUPFAM" id="SSF82866">
    <property type="entry name" value="Multidrug efflux transporter AcrB transmembrane domain"/>
    <property type="match status" value="2"/>
</dbReference>
<dbReference type="Proteomes" id="UP000739538">
    <property type="component" value="Unassembled WGS sequence"/>
</dbReference>
<feature type="transmembrane region" description="Helical" evidence="7">
    <location>
        <begin position="976"/>
        <end position="994"/>
    </location>
</feature>
<evidence type="ECO:0000256" key="5">
    <source>
        <dbReference type="ARBA" id="ARBA00022989"/>
    </source>
</evidence>
<feature type="transmembrane region" description="Helical" evidence="7">
    <location>
        <begin position="336"/>
        <end position="356"/>
    </location>
</feature>
<accession>A0A956NGK7</accession>
<keyword evidence="3" id="KW-1003">Cell membrane</keyword>
<evidence type="ECO:0000256" key="7">
    <source>
        <dbReference type="SAM" id="Phobius"/>
    </source>
</evidence>
<name>A0A956NGK7_UNCEI</name>
<feature type="transmembrane region" description="Helical" evidence="7">
    <location>
        <begin position="474"/>
        <end position="495"/>
    </location>
</feature>
<reference evidence="8" key="2">
    <citation type="journal article" date="2021" name="Microbiome">
        <title>Successional dynamics and alternative stable states in a saline activated sludge microbial community over 9 years.</title>
        <authorList>
            <person name="Wang Y."/>
            <person name="Ye J."/>
            <person name="Ju F."/>
            <person name="Liu L."/>
            <person name="Boyd J.A."/>
            <person name="Deng Y."/>
            <person name="Parks D.H."/>
            <person name="Jiang X."/>
            <person name="Yin X."/>
            <person name="Woodcroft B.J."/>
            <person name="Tyson G.W."/>
            <person name="Hugenholtz P."/>
            <person name="Polz M.F."/>
            <person name="Zhang T."/>
        </authorList>
    </citation>
    <scope>NUCLEOTIDE SEQUENCE</scope>
    <source>
        <strain evidence="8">HKST-UBA02</strain>
    </source>
</reference>
<proteinExistence type="predicted"/>
<dbReference type="PRINTS" id="PR00702">
    <property type="entry name" value="ACRIFLAVINRP"/>
</dbReference>
<dbReference type="PANTHER" id="PTHR32063:SF19">
    <property type="entry name" value="CATION EFFLUX SYSTEM PROTEIN CUSA"/>
    <property type="match status" value="1"/>
</dbReference>
<dbReference type="GO" id="GO:0042910">
    <property type="term" value="F:xenobiotic transmembrane transporter activity"/>
    <property type="evidence" value="ECO:0007669"/>
    <property type="project" value="TreeGrafter"/>
</dbReference>
<keyword evidence="6 7" id="KW-0472">Membrane</keyword>
<dbReference type="InterPro" id="IPR027463">
    <property type="entry name" value="AcrB_DN_DC_subdom"/>
</dbReference>
<dbReference type="Gene3D" id="3.30.70.1430">
    <property type="entry name" value="Multidrug efflux transporter AcrB pore domain"/>
    <property type="match status" value="2"/>
</dbReference>
<reference evidence="8" key="1">
    <citation type="submission" date="2020-04" db="EMBL/GenBank/DDBJ databases">
        <authorList>
            <person name="Zhang T."/>
        </authorList>
    </citation>
    <scope>NUCLEOTIDE SEQUENCE</scope>
    <source>
        <strain evidence="8">HKST-UBA02</strain>
    </source>
</reference>
<dbReference type="SUPFAM" id="SSF82714">
    <property type="entry name" value="Multidrug efflux transporter AcrB TolC docking domain, DN and DC subdomains"/>
    <property type="match status" value="2"/>
</dbReference>
<organism evidence="8 9">
    <name type="scientific">Eiseniibacteriota bacterium</name>
    <dbReference type="NCBI Taxonomy" id="2212470"/>
    <lineage>
        <taxon>Bacteria</taxon>
        <taxon>Candidatus Eiseniibacteriota</taxon>
    </lineage>
</organism>
<evidence type="ECO:0000256" key="6">
    <source>
        <dbReference type="ARBA" id="ARBA00023136"/>
    </source>
</evidence>
<evidence type="ECO:0000256" key="1">
    <source>
        <dbReference type="ARBA" id="ARBA00004651"/>
    </source>
</evidence>
<keyword evidence="2" id="KW-0813">Transport</keyword>
<dbReference type="PANTHER" id="PTHR32063">
    <property type="match status" value="1"/>
</dbReference>
<dbReference type="InterPro" id="IPR004763">
    <property type="entry name" value="CusA-like"/>
</dbReference>
<feature type="transmembrane region" description="Helical" evidence="7">
    <location>
        <begin position="914"/>
        <end position="938"/>
    </location>
</feature>
<dbReference type="NCBIfam" id="TIGR00914">
    <property type="entry name" value="2A0601"/>
    <property type="match status" value="1"/>
</dbReference>
<feature type="transmembrane region" description="Helical" evidence="7">
    <location>
        <begin position="363"/>
        <end position="382"/>
    </location>
</feature>
<keyword evidence="4 7" id="KW-0812">Transmembrane</keyword>
<sequence>MLNKIIEWSLRNQFFMVIALCFAILGGWWAIRSTRLDAIPDLSDVQVIIYTEYQGQGPQVVEDQVTYPITSKMLSVPYAKVVRGYSFFGFSFVYVIFEDGTDLYWARSRVLEYLNGLAGQLPRGVSPQLGPDATGVGWAFMYTLNSPERSLADLRSYQDWYLKYGLVSVEGVSEVASVGGFVRQYQVEVDPVKLRAYDLPLTKIKAAIQRSNNDIGGRLVEMGEKEFIVRGLGYVKDVKDLEEIPLAIGPGGTPLLLRDVATVTIGPEIRRGIADWNGEGETVGGVVVVRSGANTLETISRVKQRLGELKEGLPEDVTISVGYDRTDLIHRSIETLVHTLIEESIIVALVCILFLFHFRSAFVAIFSIPLSILLAFIVMRIQGLGANIMSLGGIAISIGVLVDAAIIMVENAHKHYEEWRGKRSHFEIILRSAQEVGPTLFFTLLVITVSFMPVFTLQEQEGRLFKPLAFTKTYALGASSLLAVTIIPVLMYWFVRGNIHSEEKHPVSRILRKLYTPLLNASLRARWVVVGVAVLLIASIFIPMSRLGSEFMPPLWEGDLLYMPTTFPGISITKAKELLQQTDRIIKQFPEVESVMGKIGRADTATDPAPLSMIETTITLKDPKEWRPGMTKDKLIDELNQAIQFPGLTNAWTMPIKTRIDMLSTGIKTPVGIKIAGPDLSELERLGKEVEAAVKPLEGTLSAYAERVMGGNYLDFDIDRQSAARYGLTVGDVEDIIQSAIGGMNVSWSVEGLERYPINIRYPRELRDNIEALSETIVPTPSGAEVPLSQLATIRIHQGPPSIKSENARPNAWVYVDLRGIDVGTWVEHAKEVVAEQVDLPAGYTIFWSGQYEYMQRAKARLRVIVPITLFLIFLILYLNTRSLTKTAIVLLAVPFSIVGAVWFLYLLGYHWSIAVWVGLIALAGLDAETGVVMLLYLDIAYERWKKEGRMVTYADLVQAVDHGAVQRIRPKMMTVMAILLSLVPIMWASGTGADVMRRIAAPMIGGILTSFMGELIVYPSIYFIWRSIQLKRTPLFPKAGELELPEPAAP</sequence>
<feature type="transmembrane region" description="Helical" evidence="7">
    <location>
        <begin position="388"/>
        <end position="409"/>
    </location>
</feature>
<feature type="transmembrane region" description="Helical" evidence="7">
    <location>
        <begin position="888"/>
        <end position="908"/>
    </location>
</feature>
<protein>
    <submittedName>
        <fullName evidence="8">Efflux RND transporter permease subunit</fullName>
    </submittedName>
</protein>
<evidence type="ECO:0000313" key="9">
    <source>
        <dbReference type="Proteomes" id="UP000739538"/>
    </source>
</evidence>
<dbReference type="Pfam" id="PF00873">
    <property type="entry name" value="ACR_tran"/>
    <property type="match status" value="1"/>
</dbReference>
<dbReference type="Gene3D" id="1.20.1640.10">
    <property type="entry name" value="Multidrug efflux transporter AcrB transmembrane domain"/>
    <property type="match status" value="2"/>
</dbReference>
<feature type="transmembrane region" description="Helical" evidence="7">
    <location>
        <begin position="12"/>
        <end position="31"/>
    </location>
</feature>
<evidence type="ECO:0000313" key="8">
    <source>
        <dbReference type="EMBL" id="MCA9756554.1"/>
    </source>
</evidence>
<feature type="transmembrane region" description="Helical" evidence="7">
    <location>
        <begin position="1000"/>
        <end position="1026"/>
    </location>
</feature>
<feature type="transmembrane region" description="Helical" evidence="7">
    <location>
        <begin position="429"/>
        <end position="454"/>
    </location>
</feature>
<feature type="transmembrane region" description="Helical" evidence="7">
    <location>
        <begin position="527"/>
        <end position="544"/>
    </location>
</feature>
<comment type="caution">
    <text evidence="8">The sequence shown here is derived from an EMBL/GenBank/DDBJ whole genome shotgun (WGS) entry which is preliminary data.</text>
</comment>
<dbReference type="Gene3D" id="3.30.70.1320">
    <property type="entry name" value="Multidrug efflux transporter AcrB pore domain like"/>
    <property type="match status" value="1"/>
</dbReference>
<gene>
    <name evidence="8" type="ORF">KDA27_12185</name>
</gene>
<comment type="subcellular location">
    <subcellularLocation>
        <location evidence="1">Cell membrane</location>
        <topology evidence="1">Multi-pass membrane protein</topology>
    </subcellularLocation>
</comment>
<dbReference type="AlphaFoldDB" id="A0A956NGK7"/>